<dbReference type="Proteomes" id="UP000444316">
    <property type="component" value="Unassembled WGS sequence"/>
</dbReference>
<comment type="cofactor">
    <cofactor evidence="9">
        <name>Zn(2+)</name>
        <dbReference type="ChEBI" id="CHEBI:29105"/>
    </cofactor>
    <text evidence="9">Binds 1 zinc ion per subunit.</text>
</comment>
<evidence type="ECO:0000256" key="1">
    <source>
        <dbReference type="ARBA" id="ARBA00001362"/>
    </source>
</evidence>
<evidence type="ECO:0000313" key="11">
    <source>
        <dbReference type="EMBL" id="MYN46174.1"/>
    </source>
</evidence>
<keyword evidence="3 9" id="KW-0479">Metal-binding</keyword>
<dbReference type="PIRSF" id="PIRSF026671">
    <property type="entry name" value="AA_dipeptidase"/>
    <property type="match status" value="1"/>
</dbReference>
<dbReference type="PANTHER" id="PTHR43126:SF2">
    <property type="entry name" value="D-ALANYL-D-ALANINE DIPEPTIDASE"/>
    <property type="match status" value="1"/>
</dbReference>
<dbReference type="GO" id="GO:0071555">
    <property type="term" value="P:cell wall organization"/>
    <property type="evidence" value="ECO:0007669"/>
    <property type="project" value="UniProtKB-KW"/>
</dbReference>
<feature type="active site" description="Proton donor/acceptor" evidence="9">
    <location>
        <position position="187"/>
    </location>
</feature>
<evidence type="ECO:0000256" key="8">
    <source>
        <dbReference type="ARBA" id="ARBA00023316"/>
    </source>
</evidence>
<comment type="function">
    <text evidence="9 10">Catalyzes hydrolysis of the D-alanyl-D-alanine dipeptide.</text>
</comment>
<reference evidence="11" key="1">
    <citation type="submission" date="2019-12" db="EMBL/GenBank/DDBJ databases">
        <title>Novel species isolated from a subtropical stream in China.</title>
        <authorList>
            <person name="Lu H."/>
        </authorList>
    </citation>
    <scope>NUCLEOTIDE SEQUENCE [LARGE SCALE GENOMIC DNA]</scope>
    <source>
        <strain evidence="11">FT93W</strain>
    </source>
</reference>
<dbReference type="EMBL" id="WWCL01000003">
    <property type="protein sequence ID" value="MYN46174.1"/>
    <property type="molecule type" value="Genomic_DNA"/>
</dbReference>
<evidence type="ECO:0000256" key="7">
    <source>
        <dbReference type="ARBA" id="ARBA00023049"/>
    </source>
</evidence>
<keyword evidence="8 10" id="KW-0961">Cell wall biogenesis/degradation</keyword>
<dbReference type="EC" id="3.4.13.22" evidence="9 10"/>
<evidence type="ECO:0000256" key="9">
    <source>
        <dbReference type="HAMAP-Rule" id="MF_01924"/>
    </source>
</evidence>
<dbReference type="PANTHER" id="PTHR43126">
    <property type="entry name" value="D-ALANYL-D-ALANINE DIPEPTIDASE"/>
    <property type="match status" value="1"/>
</dbReference>
<dbReference type="Pfam" id="PF01427">
    <property type="entry name" value="Peptidase_M15"/>
    <property type="match status" value="1"/>
</dbReference>
<evidence type="ECO:0000256" key="2">
    <source>
        <dbReference type="ARBA" id="ARBA00022670"/>
    </source>
</evidence>
<dbReference type="InterPro" id="IPR009045">
    <property type="entry name" value="Zn_M74/Hedgehog-like"/>
</dbReference>
<dbReference type="Gene3D" id="3.30.1380.10">
    <property type="match status" value="1"/>
</dbReference>
<feature type="site" description="Transition state stabilizer" evidence="9">
    <location>
        <position position="86"/>
    </location>
</feature>
<comment type="caution">
    <text evidence="11">The sequence shown here is derived from an EMBL/GenBank/DDBJ whole genome shotgun (WGS) entry which is preliminary data.</text>
</comment>
<evidence type="ECO:0000256" key="6">
    <source>
        <dbReference type="ARBA" id="ARBA00022997"/>
    </source>
</evidence>
<comment type="catalytic activity">
    <reaction evidence="1 9 10">
        <text>D-alanyl-D-alanine + H2O = 2 D-alanine</text>
        <dbReference type="Rhea" id="RHEA:20661"/>
        <dbReference type="ChEBI" id="CHEBI:15377"/>
        <dbReference type="ChEBI" id="CHEBI:57416"/>
        <dbReference type="ChEBI" id="CHEBI:57822"/>
        <dbReference type="EC" id="3.4.13.22"/>
    </reaction>
</comment>
<keyword evidence="7 9" id="KW-0482">Metalloprotease</keyword>
<keyword evidence="12" id="KW-1185">Reference proteome</keyword>
<protein>
    <recommendedName>
        <fullName evidence="9 10">D-alanyl-D-alanine dipeptidase</fullName>
        <shortName evidence="9 10">D-Ala-D-Ala dipeptidase</shortName>
        <ecNumber evidence="9 10">3.4.13.22</ecNumber>
    </recommendedName>
</protein>
<organism evidence="11 12">
    <name type="scientific">Duganella fentianensis</name>
    <dbReference type="NCBI Taxonomy" id="2692177"/>
    <lineage>
        <taxon>Bacteria</taxon>
        <taxon>Pseudomonadati</taxon>
        <taxon>Pseudomonadota</taxon>
        <taxon>Betaproteobacteria</taxon>
        <taxon>Burkholderiales</taxon>
        <taxon>Oxalobacteraceae</taxon>
        <taxon>Telluria group</taxon>
        <taxon>Duganella</taxon>
    </lineage>
</organism>
<keyword evidence="5 9" id="KW-0862">Zinc</keyword>
<dbReference type="GO" id="GO:0008270">
    <property type="term" value="F:zinc ion binding"/>
    <property type="evidence" value="ECO:0007669"/>
    <property type="project" value="UniProtKB-UniRule"/>
</dbReference>
<dbReference type="GO" id="GO:0006508">
    <property type="term" value="P:proteolysis"/>
    <property type="evidence" value="ECO:0007669"/>
    <property type="project" value="UniProtKB-KW"/>
</dbReference>
<evidence type="ECO:0000313" key="12">
    <source>
        <dbReference type="Proteomes" id="UP000444316"/>
    </source>
</evidence>
<keyword evidence="2 9" id="KW-0645">Protease</keyword>
<feature type="binding site" evidence="9">
    <location>
        <position position="123"/>
    </location>
    <ligand>
        <name>Zn(2+)</name>
        <dbReference type="ChEBI" id="CHEBI:29105"/>
        <note>catalytic</note>
    </ligand>
</feature>
<dbReference type="GO" id="GO:0008237">
    <property type="term" value="F:metallopeptidase activity"/>
    <property type="evidence" value="ECO:0007669"/>
    <property type="project" value="UniProtKB-KW"/>
</dbReference>
<evidence type="ECO:0000256" key="3">
    <source>
        <dbReference type="ARBA" id="ARBA00022723"/>
    </source>
</evidence>
<keyword evidence="4 9" id="KW-0378">Hydrolase</keyword>
<dbReference type="AlphaFoldDB" id="A0A845HXQ3"/>
<gene>
    <name evidence="9" type="primary">ddpX</name>
    <name evidence="11" type="ORF">GTP23_14065</name>
</gene>
<evidence type="ECO:0000256" key="5">
    <source>
        <dbReference type="ARBA" id="ARBA00022833"/>
    </source>
</evidence>
<evidence type="ECO:0000256" key="10">
    <source>
        <dbReference type="PIRNR" id="PIRNR026671"/>
    </source>
</evidence>
<evidence type="ECO:0000256" key="4">
    <source>
        <dbReference type="ARBA" id="ARBA00022801"/>
    </source>
</evidence>
<dbReference type="RefSeq" id="WP_161035756.1">
    <property type="nucleotide sequence ID" value="NZ_WWCL01000003.1"/>
</dbReference>
<accession>A0A845HXQ3</accession>
<feature type="binding site" evidence="9">
    <location>
        <position position="116"/>
    </location>
    <ligand>
        <name>Zn(2+)</name>
        <dbReference type="ChEBI" id="CHEBI:29105"/>
        <note>catalytic</note>
    </ligand>
</feature>
<name>A0A845HXQ3_9BURK</name>
<sequence length="207" mass="23408">MTITSASTLPCEAIDGHAAFRHLNSIEGIAVDLRYATPDNFVGRDLYNPLDCAWLHRDAAAALEQAVAWLARQRPGYRLLILDALRPQRVQEQLWQTLQGTDLLGYIAEPVRGSIHSFGMALDLTIVDKAGLELDMGTAFDDLSERSQPALETVMLERGELTRTQCNNRHLLRNAMLLAGFYGINSEWWHFDCGDRQHVRRTYTRVL</sequence>
<comment type="similarity">
    <text evidence="9 10">Belongs to the peptidase M15D family.</text>
</comment>
<feature type="binding site" evidence="9">
    <location>
        <position position="190"/>
    </location>
    <ligand>
        <name>Zn(2+)</name>
        <dbReference type="ChEBI" id="CHEBI:29105"/>
        <note>catalytic</note>
    </ligand>
</feature>
<dbReference type="CDD" id="cd14840">
    <property type="entry name" value="D-Ala-D-Ala_dipeptidase_Aad"/>
    <property type="match status" value="1"/>
</dbReference>
<dbReference type="GO" id="GO:0160237">
    <property type="term" value="F:D-Ala-D-Ala dipeptidase activity"/>
    <property type="evidence" value="ECO:0007669"/>
    <property type="project" value="UniProtKB-EC"/>
</dbReference>
<keyword evidence="6 9" id="KW-0224">Dipeptidase</keyword>
<dbReference type="SUPFAM" id="SSF55166">
    <property type="entry name" value="Hedgehog/DD-peptidase"/>
    <property type="match status" value="1"/>
</dbReference>
<dbReference type="InterPro" id="IPR000755">
    <property type="entry name" value="A_A_dipeptidase"/>
</dbReference>
<proteinExistence type="inferred from homology"/>
<dbReference type="HAMAP" id="MF_01924">
    <property type="entry name" value="A_A_dipeptidase"/>
    <property type="match status" value="1"/>
</dbReference>